<protein>
    <submittedName>
        <fullName evidence="3">Redoxin domain-containing protein</fullName>
    </submittedName>
</protein>
<evidence type="ECO:0000313" key="3">
    <source>
        <dbReference type="EMBL" id="RXQ95900.1"/>
    </source>
</evidence>
<keyword evidence="4" id="KW-1185">Reference proteome</keyword>
<evidence type="ECO:0000256" key="1">
    <source>
        <dbReference type="SAM" id="SignalP"/>
    </source>
</evidence>
<reference evidence="3 4" key="1">
    <citation type="submission" date="2019-01" db="EMBL/GenBank/DDBJ databases">
        <title>Ancylomarina salipaludis sp. nov., isolated from a salt marsh.</title>
        <authorList>
            <person name="Yoon J.-H."/>
        </authorList>
    </citation>
    <scope>NUCLEOTIDE SEQUENCE [LARGE SCALE GENOMIC DNA]</scope>
    <source>
        <strain evidence="3 4">SHSM-M15</strain>
    </source>
</reference>
<proteinExistence type="predicted"/>
<feature type="chain" id="PRO_5020498382" evidence="1">
    <location>
        <begin position="18"/>
        <end position="450"/>
    </location>
</feature>
<dbReference type="Pfam" id="PF13905">
    <property type="entry name" value="Thioredoxin_8"/>
    <property type="match status" value="1"/>
</dbReference>
<dbReference type="InterPro" id="IPR036249">
    <property type="entry name" value="Thioredoxin-like_sf"/>
</dbReference>
<gene>
    <name evidence="3" type="ORF">EO244_06250</name>
</gene>
<dbReference type="PANTHER" id="PTHR42852">
    <property type="entry name" value="THIOL:DISULFIDE INTERCHANGE PROTEIN DSBE"/>
    <property type="match status" value="1"/>
</dbReference>
<dbReference type="PANTHER" id="PTHR42852:SF13">
    <property type="entry name" value="PROTEIN DIPZ"/>
    <property type="match status" value="1"/>
</dbReference>
<dbReference type="InterPro" id="IPR050553">
    <property type="entry name" value="Thioredoxin_ResA/DsbE_sf"/>
</dbReference>
<dbReference type="InterPro" id="IPR013766">
    <property type="entry name" value="Thioredoxin_domain"/>
</dbReference>
<dbReference type="Proteomes" id="UP000289703">
    <property type="component" value="Unassembled WGS sequence"/>
</dbReference>
<feature type="signal peptide" evidence="1">
    <location>
        <begin position="1"/>
        <end position="17"/>
    </location>
</feature>
<evidence type="ECO:0000313" key="4">
    <source>
        <dbReference type="Proteomes" id="UP000289703"/>
    </source>
</evidence>
<comment type="caution">
    <text evidence="3">The sequence shown here is derived from an EMBL/GenBank/DDBJ whole genome shotgun (WGS) entry which is preliminary data.</text>
</comment>
<dbReference type="AlphaFoldDB" id="A0A4Q1JMS0"/>
<dbReference type="Gene3D" id="3.40.30.10">
    <property type="entry name" value="Glutaredoxin"/>
    <property type="match status" value="1"/>
</dbReference>
<sequence>MKFLSFIFLLISLNVFSQQQMTLSVKVENHISEQFYLQTGDEMGIVTIDSSRVKAFGILLFKWEGKPNLYRLSDGKGHFIDFRMIRPNLSFEIKGNFAENEFVFDQEDKNNQVQYYLSEFDYYQAEAERLAQMYRSANLTDQKEVEKTYKDLQKENENLIKDLWSRRANDWSLQLALTNADRLQDLDQKIKLRPFIDQFFEYFDFADSIVVGSPCFYDKLERFFDSKQMKALIQSKESKEIESAIQQVFWLSEVNKHAQECLVNYLLNRFPFKTDPKLYEEVVKTYKLANSCEYVLASKSMRDRVENDKSFTKGAKVPDFILSNCLNINLESFSKVNSDLTLLIVWSAHCEESLDLLIRINDLYHSYQEKGLEVVAFSIDHNIMDWGNFVEENNYTWINACDKAGLKSEFAKAYNIVSTPNMFLISADQKLVSKPLTFFQLKTDIKHFLD</sequence>
<keyword evidence="1" id="KW-0732">Signal</keyword>
<dbReference type="EMBL" id="SAXA01000004">
    <property type="protein sequence ID" value="RXQ95900.1"/>
    <property type="molecule type" value="Genomic_DNA"/>
</dbReference>
<dbReference type="InterPro" id="IPR012336">
    <property type="entry name" value="Thioredoxin-like_fold"/>
</dbReference>
<organism evidence="3 4">
    <name type="scientific">Ancylomarina salipaludis</name>
    <dbReference type="NCBI Taxonomy" id="2501299"/>
    <lineage>
        <taxon>Bacteria</taxon>
        <taxon>Pseudomonadati</taxon>
        <taxon>Bacteroidota</taxon>
        <taxon>Bacteroidia</taxon>
        <taxon>Marinilabiliales</taxon>
        <taxon>Marinifilaceae</taxon>
        <taxon>Ancylomarina</taxon>
    </lineage>
</organism>
<dbReference type="PROSITE" id="PS51352">
    <property type="entry name" value="THIOREDOXIN_2"/>
    <property type="match status" value="1"/>
</dbReference>
<name>A0A4Q1JMS0_9BACT</name>
<dbReference type="OrthoDB" id="1114096at2"/>
<dbReference type="SUPFAM" id="SSF52833">
    <property type="entry name" value="Thioredoxin-like"/>
    <property type="match status" value="1"/>
</dbReference>
<accession>A0A4Q1JMS0</accession>
<feature type="domain" description="Thioredoxin" evidence="2">
    <location>
        <begin position="311"/>
        <end position="450"/>
    </location>
</feature>
<evidence type="ECO:0000259" key="2">
    <source>
        <dbReference type="PROSITE" id="PS51352"/>
    </source>
</evidence>
<dbReference type="RefSeq" id="WP_129253793.1">
    <property type="nucleotide sequence ID" value="NZ_SAXA01000004.1"/>
</dbReference>